<evidence type="ECO:0000256" key="2">
    <source>
        <dbReference type="ARBA" id="ARBA00007647"/>
    </source>
</evidence>
<comment type="similarity">
    <text evidence="2 8">Belongs to the glycosyltransferase 92 family.</text>
</comment>
<evidence type="ECO:0000313" key="10">
    <source>
        <dbReference type="Proteomes" id="UP001141806"/>
    </source>
</evidence>
<evidence type="ECO:0000256" key="5">
    <source>
        <dbReference type="ARBA" id="ARBA00022692"/>
    </source>
</evidence>
<dbReference type="Proteomes" id="UP001141806">
    <property type="component" value="Unassembled WGS sequence"/>
</dbReference>
<proteinExistence type="inferred from homology"/>
<dbReference type="GO" id="GO:0016757">
    <property type="term" value="F:glycosyltransferase activity"/>
    <property type="evidence" value="ECO:0007669"/>
    <property type="project" value="UniProtKB-UniRule"/>
</dbReference>
<dbReference type="CDD" id="cd00761">
    <property type="entry name" value="Glyco_tranf_GTA_type"/>
    <property type="match status" value="1"/>
</dbReference>
<comment type="subcellular location">
    <subcellularLocation>
        <location evidence="1">Membrane</location>
        <topology evidence="1">Single-pass membrane protein</topology>
    </subcellularLocation>
</comment>
<keyword evidence="4 8" id="KW-0808">Transferase</keyword>
<keyword evidence="7" id="KW-0472">Membrane</keyword>
<organism evidence="9 10">
    <name type="scientific">Protea cynaroides</name>
    <dbReference type="NCBI Taxonomy" id="273540"/>
    <lineage>
        <taxon>Eukaryota</taxon>
        <taxon>Viridiplantae</taxon>
        <taxon>Streptophyta</taxon>
        <taxon>Embryophyta</taxon>
        <taxon>Tracheophyta</taxon>
        <taxon>Spermatophyta</taxon>
        <taxon>Magnoliopsida</taxon>
        <taxon>Proteales</taxon>
        <taxon>Proteaceae</taxon>
        <taxon>Protea</taxon>
    </lineage>
</organism>
<evidence type="ECO:0000313" key="9">
    <source>
        <dbReference type="EMBL" id="KAJ4962187.1"/>
    </source>
</evidence>
<dbReference type="InterPro" id="IPR008166">
    <property type="entry name" value="Glyco_transf_92"/>
</dbReference>
<dbReference type="SUPFAM" id="SSF53448">
    <property type="entry name" value="Nucleotide-diphospho-sugar transferases"/>
    <property type="match status" value="1"/>
</dbReference>
<reference evidence="9" key="1">
    <citation type="journal article" date="2023" name="Plant J.">
        <title>The genome of the king protea, Protea cynaroides.</title>
        <authorList>
            <person name="Chang J."/>
            <person name="Duong T.A."/>
            <person name="Schoeman C."/>
            <person name="Ma X."/>
            <person name="Roodt D."/>
            <person name="Barker N."/>
            <person name="Li Z."/>
            <person name="Van de Peer Y."/>
            <person name="Mizrachi E."/>
        </authorList>
    </citation>
    <scope>NUCLEOTIDE SEQUENCE</scope>
    <source>
        <tissue evidence="9">Young leaves</tissue>
    </source>
</reference>
<dbReference type="EMBL" id="JAMYWD010000008">
    <property type="protein sequence ID" value="KAJ4962187.1"/>
    <property type="molecule type" value="Genomic_DNA"/>
</dbReference>
<gene>
    <name evidence="9" type="ORF">NE237_022126</name>
</gene>
<comment type="caution">
    <text evidence="9">The sequence shown here is derived from an EMBL/GenBank/DDBJ whole genome shotgun (WGS) entry which is preliminary data.</text>
</comment>
<accession>A0A9Q0HDS2</accession>
<evidence type="ECO:0000256" key="4">
    <source>
        <dbReference type="ARBA" id="ARBA00022679"/>
    </source>
</evidence>
<dbReference type="GO" id="GO:0005737">
    <property type="term" value="C:cytoplasm"/>
    <property type="evidence" value="ECO:0007669"/>
    <property type="project" value="TreeGrafter"/>
</dbReference>
<dbReference type="EC" id="2.4.1.-" evidence="8"/>
<name>A0A9Q0HDS2_9MAGN</name>
<keyword evidence="6" id="KW-1133">Transmembrane helix</keyword>
<dbReference type="InterPro" id="IPR029044">
    <property type="entry name" value="Nucleotide-diphossugar_trans"/>
</dbReference>
<dbReference type="OrthoDB" id="2526284at2759"/>
<dbReference type="GO" id="GO:0016020">
    <property type="term" value="C:membrane"/>
    <property type="evidence" value="ECO:0007669"/>
    <property type="project" value="UniProtKB-SubCell"/>
</dbReference>
<keyword evidence="3 8" id="KW-0328">Glycosyltransferase</keyword>
<keyword evidence="10" id="KW-1185">Reference proteome</keyword>
<evidence type="ECO:0000256" key="7">
    <source>
        <dbReference type="ARBA" id="ARBA00023136"/>
    </source>
</evidence>
<sequence>MKISLQLQEKLVVPSVAYYSPPVKSLKTAASEEGKSLLCACTMVYNVAKFLKEWIIYHSKIGVDKFFLYDNGSDDGLQKVISELLHESYNVTTLFWPWPKTQEAGFSHCAIHARDSCTWMMYIDVDEFIFSPSWLDSPNPSTNMLRSLVLNSSRSNTSRPIGQIGIRCLEFGPSNQSSNPVQGVTQGYTCRTKVEQRHKSIVLLDAIDDSLVNVIHHFRLKEGYRGKQIPREGAVVNHYKYQAWSEFKTKFRRRVSAYVADWTEEVNQNSKDRTPGLGVVAVEPKGWANKFCEVNDTRLKSVTQRWFGFDSRTGFKITWQDQ</sequence>
<dbReference type="PANTHER" id="PTHR21461">
    <property type="entry name" value="GLYCOSYLTRANSFERASE FAMILY 92 PROTEIN"/>
    <property type="match status" value="1"/>
</dbReference>
<keyword evidence="5" id="KW-0812">Transmembrane</keyword>
<dbReference type="PANTHER" id="PTHR21461:SF69">
    <property type="entry name" value="GLYCOSYLTRANSFERASE FAMILY 92 PROTEIN"/>
    <property type="match status" value="1"/>
</dbReference>
<evidence type="ECO:0000256" key="8">
    <source>
        <dbReference type="RuleBase" id="RU366017"/>
    </source>
</evidence>
<dbReference type="AlphaFoldDB" id="A0A9Q0HDS2"/>
<evidence type="ECO:0000256" key="3">
    <source>
        <dbReference type="ARBA" id="ARBA00022676"/>
    </source>
</evidence>
<evidence type="ECO:0000256" key="1">
    <source>
        <dbReference type="ARBA" id="ARBA00004167"/>
    </source>
</evidence>
<protein>
    <recommendedName>
        <fullName evidence="8">Glycosyltransferase family 92 protein</fullName>
        <ecNumber evidence="8">2.4.1.-</ecNumber>
    </recommendedName>
</protein>
<dbReference type="Pfam" id="PF01697">
    <property type="entry name" value="Glyco_transf_92"/>
    <property type="match status" value="1"/>
</dbReference>
<evidence type="ECO:0000256" key="6">
    <source>
        <dbReference type="ARBA" id="ARBA00022989"/>
    </source>
</evidence>